<evidence type="ECO:0000313" key="3">
    <source>
        <dbReference type="EMBL" id="VVC76114.1"/>
    </source>
</evidence>
<dbReference type="Pfam" id="PF07143">
    <property type="entry name" value="CrtC"/>
    <property type="match status" value="1"/>
</dbReference>
<dbReference type="Pfam" id="PF17186">
    <property type="entry name" value="Lipocalin_9"/>
    <property type="match status" value="1"/>
</dbReference>
<dbReference type="Gene3D" id="2.40.370.10">
    <property type="entry name" value="AttH-like domain"/>
    <property type="match status" value="2"/>
</dbReference>
<organism evidence="3 4">
    <name type="scientific">Aquicella siphonis</name>
    <dbReference type="NCBI Taxonomy" id="254247"/>
    <lineage>
        <taxon>Bacteria</taxon>
        <taxon>Pseudomonadati</taxon>
        <taxon>Pseudomonadota</taxon>
        <taxon>Gammaproteobacteria</taxon>
        <taxon>Legionellales</taxon>
        <taxon>Coxiellaceae</taxon>
        <taxon>Aquicella</taxon>
    </lineage>
</organism>
<dbReference type="SUPFAM" id="SSF159245">
    <property type="entry name" value="AttH-like"/>
    <property type="match status" value="1"/>
</dbReference>
<feature type="domain" description="AttH" evidence="2">
    <location>
        <begin position="47"/>
        <end position="217"/>
    </location>
</feature>
<dbReference type="RefSeq" id="WP_148339360.1">
    <property type="nucleotide sequence ID" value="NZ_LR699119.1"/>
</dbReference>
<sequence length="359" mass="41464">MRKCYLAFVLLLISQFSFASLPYFPLSFPRDEGAHYKNVPYAFNQLIEWWYLNGRLKTDEGRNLTYDIALFNAAAMGGMITQPMLHIQLADLDRKQTYGVANNYPYNTGKLATDKLDIVIEDDYSLKKTTINGREVYILKAQSQNENTFLKLDLTLEPVARPFLINQNGLMPMPNDTNSYYYSIAHFNTTGTVTINNATYQIRMQKGDSWMDHQWGDFNVQKNGWEWFSIRLENGLVANVFLNIEYKNHMVVSGLANIILPSGEMRFIPYKDFSVTRDDYWFDPKLSIAFPMTFTFDFPKLGLKIRNAAVFPEQELHGYWEGYCKVEAVYNKQDVSGFSYTELVYDNPSANKPGRHLVG</sequence>
<evidence type="ECO:0000259" key="2">
    <source>
        <dbReference type="Pfam" id="PF07143"/>
    </source>
</evidence>
<dbReference type="OrthoDB" id="9770826at2"/>
<proteinExistence type="predicted"/>
<dbReference type="PANTHER" id="PTHR38591:SF1">
    <property type="entry name" value="BLL1000 PROTEIN"/>
    <property type="match status" value="1"/>
</dbReference>
<feature type="signal peptide" evidence="1">
    <location>
        <begin position="1"/>
        <end position="19"/>
    </location>
</feature>
<protein>
    <recommendedName>
        <fullName evidence="2">AttH domain-containing protein</fullName>
    </recommendedName>
</protein>
<feature type="chain" id="PRO_5023132113" description="AttH domain-containing protein" evidence="1">
    <location>
        <begin position="20"/>
        <end position="359"/>
    </location>
</feature>
<evidence type="ECO:0000313" key="4">
    <source>
        <dbReference type="Proteomes" id="UP000324194"/>
    </source>
</evidence>
<dbReference type="EMBL" id="LR699119">
    <property type="protein sequence ID" value="VVC76114.1"/>
    <property type="molecule type" value="Genomic_DNA"/>
</dbReference>
<name>A0A5E4PGV5_9COXI</name>
<dbReference type="PANTHER" id="PTHR38591">
    <property type="entry name" value="HYDROLASE"/>
    <property type="match status" value="1"/>
</dbReference>
<dbReference type="InterPro" id="IPR010791">
    <property type="entry name" value="AttH_dom"/>
</dbReference>
<evidence type="ECO:0000256" key="1">
    <source>
        <dbReference type="SAM" id="SignalP"/>
    </source>
</evidence>
<gene>
    <name evidence="3" type="ORF">AQUSIP_14190</name>
</gene>
<dbReference type="KEGG" id="asip:AQUSIP_14190"/>
<dbReference type="Proteomes" id="UP000324194">
    <property type="component" value="Chromosome 1"/>
</dbReference>
<keyword evidence="1" id="KW-0732">Signal</keyword>
<dbReference type="AlphaFoldDB" id="A0A5E4PGV5"/>
<reference evidence="3 4" key="1">
    <citation type="submission" date="2019-08" db="EMBL/GenBank/DDBJ databases">
        <authorList>
            <person name="Guy L."/>
        </authorList>
    </citation>
    <scope>NUCLEOTIDE SEQUENCE [LARGE SCALE GENOMIC DNA]</scope>
    <source>
        <strain evidence="3 4">SGT-108</strain>
    </source>
</reference>
<dbReference type="InterPro" id="IPR023374">
    <property type="entry name" value="AttH-like_dom_sf"/>
</dbReference>
<keyword evidence="4" id="KW-1185">Reference proteome</keyword>
<accession>A0A5E4PGV5</accession>